<dbReference type="InterPro" id="IPR033379">
    <property type="entry name" value="Acid_Pase_AS"/>
</dbReference>
<accession>A0ABM1Y645</accession>
<dbReference type="PANTHER" id="PTHR11567:SF19">
    <property type="entry name" value="GH19849P"/>
    <property type="match status" value="1"/>
</dbReference>
<dbReference type="Proteomes" id="UP000069940">
    <property type="component" value="Unassembled WGS sequence"/>
</dbReference>
<dbReference type="Pfam" id="PF00328">
    <property type="entry name" value="His_Phos_2"/>
    <property type="match status" value="1"/>
</dbReference>
<evidence type="ECO:0000256" key="3">
    <source>
        <dbReference type="SAM" id="Phobius"/>
    </source>
</evidence>
<dbReference type="Gene3D" id="3.40.50.1240">
    <property type="entry name" value="Phosphoglycerate mutase-like"/>
    <property type="match status" value="1"/>
</dbReference>
<name>A0ABM1Y645_AEDAL</name>
<sequence length="397" mass="45629">MQISSMTWDCWQKGKRGMTVSVFFFGSICLSVLLAYLVFGDSTDDEGFRTLRMIAIMFRHGDRSPTEFYPNDPHRNHQWTGGLGALSEKGSQQMYNLGKNLRPRYYRLLPPNGLYSKDNMYVESSYAERCIMSAQSFMAGFLPPLENTNPLPIPWQPAAINTIPRDRDTLLAQKKPCPRYEQSLQRLMSYPPKDIRDLNEKNAALYRTLTQSTGQNISTILDVELLYNTLEIEKNAGLELPDWTENIFPDKMLPLAERSLALFTETPFMKKIKGGAIISELLDNMIRKRSGILMPERSIFIYSAHDVTLVNLMRTMNIIDQTSGKPDFSATIVFELHHSITFDDDFEVKIVFFFNSEDKYPKEIKIPNCEHPCSLTKFSQLMETVRLKSYEELCAIV</sequence>
<comment type="catalytic activity">
    <reaction evidence="1">
        <text>a phosphate monoester + H2O = an alcohol + phosphate</text>
        <dbReference type="Rhea" id="RHEA:15017"/>
        <dbReference type="ChEBI" id="CHEBI:15377"/>
        <dbReference type="ChEBI" id="CHEBI:30879"/>
        <dbReference type="ChEBI" id="CHEBI:43474"/>
        <dbReference type="ChEBI" id="CHEBI:67140"/>
        <dbReference type="EC" id="3.1.3.2"/>
    </reaction>
</comment>
<comment type="similarity">
    <text evidence="2">Belongs to the histidine acid phosphatase family.</text>
</comment>
<keyword evidence="5" id="KW-1185">Reference proteome</keyword>
<dbReference type="InterPro" id="IPR000560">
    <property type="entry name" value="His_Pase_clade-2"/>
</dbReference>
<evidence type="ECO:0000313" key="4">
    <source>
        <dbReference type="EnsemblMetazoa" id="AALFPA23_006116.P7896"/>
    </source>
</evidence>
<gene>
    <name evidence="4" type="primary">109429524</name>
</gene>
<dbReference type="InterPro" id="IPR050645">
    <property type="entry name" value="Histidine_acid_phosphatase"/>
</dbReference>
<keyword evidence="3" id="KW-0812">Transmembrane</keyword>
<dbReference type="EnsemblMetazoa" id="AALFPA23_006116.R7896">
    <property type="protein sequence ID" value="AALFPA23_006116.P7896"/>
    <property type="gene ID" value="AALFPA23_006116"/>
</dbReference>
<evidence type="ECO:0000256" key="1">
    <source>
        <dbReference type="ARBA" id="ARBA00000032"/>
    </source>
</evidence>
<keyword evidence="3" id="KW-0472">Membrane</keyword>
<dbReference type="InterPro" id="IPR029033">
    <property type="entry name" value="His_PPase_superfam"/>
</dbReference>
<proteinExistence type="inferred from homology"/>
<dbReference type="SUPFAM" id="SSF53254">
    <property type="entry name" value="Phosphoglycerate mutase-like"/>
    <property type="match status" value="1"/>
</dbReference>
<reference evidence="5" key="1">
    <citation type="journal article" date="2015" name="Proc. Natl. Acad. Sci. U.S.A.">
        <title>Genome sequence of the Asian Tiger mosquito, Aedes albopictus, reveals insights into its biology, genetics, and evolution.</title>
        <authorList>
            <person name="Chen X.G."/>
            <person name="Jiang X."/>
            <person name="Gu J."/>
            <person name="Xu M."/>
            <person name="Wu Y."/>
            <person name="Deng Y."/>
            <person name="Zhang C."/>
            <person name="Bonizzoni M."/>
            <person name="Dermauw W."/>
            <person name="Vontas J."/>
            <person name="Armbruster P."/>
            <person name="Huang X."/>
            <person name="Yang Y."/>
            <person name="Zhang H."/>
            <person name="He W."/>
            <person name="Peng H."/>
            <person name="Liu Y."/>
            <person name="Wu K."/>
            <person name="Chen J."/>
            <person name="Lirakis M."/>
            <person name="Topalis P."/>
            <person name="Van Leeuwen T."/>
            <person name="Hall A.B."/>
            <person name="Jiang X."/>
            <person name="Thorpe C."/>
            <person name="Mueller R.L."/>
            <person name="Sun C."/>
            <person name="Waterhouse R.M."/>
            <person name="Yan G."/>
            <person name="Tu Z.J."/>
            <person name="Fang X."/>
            <person name="James A.A."/>
        </authorList>
    </citation>
    <scope>NUCLEOTIDE SEQUENCE [LARGE SCALE GENOMIC DNA]</scope>
    <source>
        <strain evidence="5">Foshan</strain>
    </source>
</reference>
<keyword evidence="3" id="KW-1133">Transmembrane helix</keyword>
<organism evidence="4 5">
    <name type="scientific">Aedes albopictus</name>
    <name type="common">Asian tiger mosquito</name>
    <name type="synonym">Stegomyia albopicta</name>
    <dbReference type="NCBI Taxonomy" id="7160"/>
    <lineage>
        <taxon>Eukaryota</taxon>
        <taxon>Metazoa</taxon>
        <taxon>Ecdysozoa</taxon>
        <taxon>Arthropoda</taxon>
        <taxon>Hexapoda</taxon>
        <taxon>Insecta</taxon>
        <taxon>Pterygota</taxon>
        <taxon>Neoptera</taxon>
        <taxon>Endopterygota</taxon>
        <taxon>Diptera</taxon>
        <taxon>Nematocera</taxon>
        <taxon>Culicoidea</taxon>
        <taxon>Culicidae</taxon>
        <taxon>Culicinae</taxon>
        <taxon>Aedini</taxon>
        <taxon>Aedes</taxon>
        <taxon>Stegomyia</taxon>
    </lineage>
</organism>
<evidence type="ECO:0000313" key="5">
    <source>
        <dbReference type="Proteomes" id="UP000069940"/>
    </source>
</evidence>
<reference evidence="4" key="2">
    <citation type="submission" date="2025-05" db="UniProtKB">
        <authorList>
            <consortium name="EnsemblMetazoa"/>
        </authorList>
    </citation>
    <scope>IDENTIFICATION</scope>
    <source>
        <strain evidence="4">Foshan</strain>
    </source>
</reference>
<dbReference type="PROSITE" id="PS00616">
    <property type="entry name" value="HIS_ACID_PHOSPHAT_1"/>
    <property type="match status" value="1"/>
</dbReference>
<evidence type="ECO:0000256" key="2">
    <source>
        <dbReference type="ARBA" id="ARBA00005375"/>
    </source>
</evidence>
<dbReference type="PANTHER" id="PTHR11567">
    <property type="entry name" value="ACID PHOSPHATASE-RELATED"/>
    <property type="match status" value="1"/>
</dbReference>
<protein>
    <submittedName>
        <fullName evidence="4">Uncharacterized protein</fullName>
    </submittedName>
</protein>
<feature type="transmembrane region" description="Helical" evidence="3">
    <location>
        <begin position="20"/>
        <end position="39"/>
    </location>
</feature>
<dbReference type="CDD" id="cd07061">
    <property type="entry name" value="HP_HAP_like"/>
    <property type="match status" value="1"/>
</dbReference>